<feature type="disulfide bond" evidence="17">
    <location>
        <begin position="75"/>
        <end position="80"/>
    </location>
</feature>
<evidence type="ECO:0000256" key="9">
    <source>
        <dbReference type="ARBA" id="ARBA00023002"/>
    </source>
</evidence>
<accession>A0A7J9JM83</accession>
<protein>
    <recommendedName>
        <fullName evidence="4 18">Peroxidase</fullName>
        <ecNumber evidence="4 18">1.11.1.7</ecNumber>
    </recommendedName>
</protein>
<keyword evidence="18" id="KW-0964">Secreted</keyword>
<feature type="active site" description="Proton acceptor" evidence="13">
    <location>
        <position position="73"/>
    </location>
</feature>
<dbReference type="EMBL" id="JABFAE010000008">
    <property type="protein sequence ID" value="MBA0835279.1"/>
    <property type="molecule type" value="Genomic_DNA"/>
</dbReference>
<dbReference type="PROSITE" id="PS00436">
    <property type="entry name" value="PEROXIDASE_2"/>
    <property type="match status" value="1"/>
</dbReference>
<dbReference type="EC" id="1.11.1.7" evidence="4 18"/>
<proteinExistence type="inferred from homology"/>
<dbReference type="FunFam" id="1.10.520.10:FF:000001">
    <property type="entry name" value="Peroxidase"/>
    <property type="match status" value="1"/>
</dbReference>
<evidence type="ECO:0000256" key="12">
    <source>
        <dbReference type="ARBA" id="ARBA00023180"/>
    </source>
</evidence>
<dbReference type="GO" id="GO:0042744">
    <property type="term" value="P:hydrogen peroxide catabolic process"/>
    <property type="evidence" value="ECO:0007669"/>
    <property type="project" value="UniProtKB-KW"/>
</dbReference>
<dbReference type="PRINTS" id="PR00458">
    <property type="entry name" value="PEROXIDASE"/>
</dbReference>
<evidence type="ECO:0000256" key="14">
    <source>
        <dbReference type="PIRSR" id="PIRSR600823-2"/>
    </source>
</evidence>
<evidence type="ECO:0000256" key="7">
    <source>
        <dbReference type="ARBA" id="ARBA00022723"/>
    </source>
</evidence>
<dbReference type="CDD" id="cd00693">
    <property type="entry name" value="secretory_peroxidase"/>
    <property type="match status" value="1"/>
</dbReference>
<name>A0A7J9JM83_9ROSI</name>
<dbReference type="PROSITE" id="PS50873">
    <property type="entry name" value="PEROXIDASE_4"/>
    <property type="match status" value="1"/>
</dbReference>
<feature type="binding site" evidence="15">
    <location>
        <position position="81"/>
    </location>
    <ligand>
        <name>Ca(2+)</name>
        <dbReference type="ChEBI" id="CHEBI:29108"/>
        <label>1</label>
    </ligand>
</feature>
<dbReference type="FunFam" id="1.10.420.10:FF:000006">
    <property type="entry name" value="Peroxidase"/>
    <property type="match status" value="1"/>
</dbReference>
<feature type="disulfide bond" evidence="17">
    <location>
        <begin position="128"/>
        <end position="328"/>
    </location>
</feature>
<feature type="binding site" evidence="15">
    <location>
        <position position="79"/>
    </location>
    <ligand>
        <name>Ca(2+)</name>
        <dbReference type="ChEBI" id="CHEBI:29108"/>
        <label>1</label>
    </ligand>
</feature>
<feature type="binding site" evidence="15">
    <location>
        <position position="83"/>
    </location>
    <ligand>
        <name>Ca(2+)</name>
        <dbReference type="ChEBI" id="CHEBI:29108"/>
        <label>1</label>
    </ligand>
</feature>
<dbReference type="Gene3D" id="1.10.520.10">
    <property type="match status" value="1"/>
</dbReference>
<dbReference type="InterPro" id="IPR002016">
    <property type="entry name" value="Haem_peroxidase"/>
</dbReference>
<comment type="cofactor">
    <cofactor evidence="15 18">
        <name>heme b</name>
        <dbReference type="ChEBI" id="CHEBI:60344"/>
    </cofactor>
    <text evidence="15 18">Binds 1 heme b (iron(II)-protoporphyrin IX) group per subunit.</text>
</comment>
<comment type="similarity">
    <text evidence="18">Belongs to the peroxidase family. Classical plant (class III) peroxidase subfamily.</text>
</comment>
<dbReference type="PANTHER" id="PTHR31517">
    <property type="match status" value="1"/>
</dbReference>
<dbReference type="Pfam" id="PF00141">
    <property type="entry name" value="peroxidase"/>
    <property type="match status" value="1"/>
</dbReference>
<dbReference type="AlphaFoldDB" id="A0A7J9JM83"/>
<evidence type="ECO:0000256" key="11">
    <source>
        <dbReference type="ARBA" id="ARBA00023157"/>
    </source>
</evidence>
<evidence type="ECO:0000256" key="10">
    <source>
        <dbReference type="ARBA" id="ARBA00023004"/>
    </source>
</evidence>
<organism evidence="20 21">
    <name type="scientific">Gossypium armourianum</name>
    <dbReference type="NCBI Taxonomy" id="34283"/>
    <lineage>
        <taxon>Eukaryota</taxon>
        <taxon>Viridiplantae</taxon>
        <taxon>Streptophyta</taxon>
        <taxon>Embryophyta</taxon>
        <taxon>Tracheophyta</taxon>
        <taxon>Spermatophyta</taxon>
        <taxon>Magnoliopsida</taxon>
        <taxon>eudicotyledons</taxon>
        <taxon>Gunneridae</taxon>
        <taxon>Pentapetalae</taxon>
        <taxon>rosids</taxon>
        <taxon>malvids</taxon>
        <taxon>Malvales</taxon>
        <taxon>Malvaceae</taxon>
        <taxon>Malvoideae</taxon>
        <taxon>Gossypium</taxon>
    </lineage>
</organism>
<comment type="similarity">
    <text evidence="3">Belongs to the peroxidase family. Ascorbate peroxidase subfamily.</text>
</comment>
<evidence type="ECO:0000256" key="3">
    <source>
        <dbReference type="ARBA" id="ARBA00006873"/>
    </source>
</evidence>
<feature type="binding site" evidence="15">
    <location>
        <position position="260"/>
    </location>
    <ligand>
        <name>Ca(2+)</name>
        <dbReference type="ChEBI" id="CHEBI:29108"/>
        <label>2</label>
    </ligand>
</feature>
<comment type="function">
    <text evidence="2">Removal of H(2)O(2), oxidation of toxic reductants, biosynthesis and degradation of lignin, suberization, auxin catabolism, response to environmental stresses such as wounding, pathogen attack and oxidative stress. These functions might be dependent on each isozyme/isoform in each plant tissue.</text>
</comment>
<feature type="binding site" evidence="15">
    <location>
        <position position="77"/>
    </location>
    <ligand>
        <name>Ca(2+)</name>
        <dbReference type="ChEBI" id="CHEBI:29108"/>
        <label>1</label>
    </ligand>
</feature>
<evidence type="ECO:0000256" key="2">
    <source>
        <dbReference type="ARBA" id="ARBA00002322"/>
    </source>
</evidence>
<dbReference type="Proteomes" id="UP000593575">
    <property type="component" value="Unassembled WGS sequence"/>
</dbReference>
<feature type="binding site" description="axial binding residue" evidence="15">
    <location>
        <position position="200"/>
    </location>
    <ligand>
        <name>heme b</name>
        <dbReference type="ChEBI" id="CHEBI:60344"/>
    </ligand>
    <ligandPart>
        <name>Fe</name>
        <dbReference type="ChEBI" id="CHEBI:18248"/>
    </ligandPart>
</feature>
<evidence type="ECO:0000256" key="15">
    <source>
        <dbReference type="PIRSR" id="PIRSR600823-3"/>
    </source>
</evidence>
<reference evidence="20 21" key="1">
    <citation type="journal article" date="2019" name="Genome Biol. Evol.">
        <title>Insights into the evolution of the New World diploid cottons (Gossypium, subgenus Houzingenia) based on genome sequencing.</title>
        <authorList>
            <person name="Grover C.E."/>
            <person name="Arick M.A. 2nd"/>
            <person name="Thrash A."/>
            <person name="Conover J.L."/>
            <person name="Sanders W.S."/>
            <person name="Peterson D.G."/>
            <person name="Frelichowski J.E."/>
            <person name="Scheffler J.A."/>
            <person name="Scheffler B.E."/>
            <person name="Wendel J.F."/>
        </authorList>
    </citation>
    <scope>NUCLEOTIDE SEQUENCE [LARGE SCALE GENOMIC DNA]</scope>
    <source>
        <strain evidence="20">6</strain>
        <tissue evidence="20">Leaf</tissue>
    </source>
</reference>
<feature type="disulfide bond" evidence="17">
    <location>
        <begin position="207"/>
        <end position="239"/>
    </location>
</feature>
<dbReference type="InterPro" id="IPR019793">
    <property type="entry name" value="Peroxidases_heam-ligand_BS"/>
</dbReference>
<keyword evidence="12" id="KW-0325">Glycoprotein</keyword>
<keyword evidence="18" id="KW-0376">Hydrogen peroxide</keyword>
<dbReference type="InterPro" id="IPR010255">
    <property type="entry name" value="Haem_peroxidase_sf"/>
</dbReference>
<comment type="catalytic activity">
    <reaction evidence="1 18">
        <text>2 a phenolic donor + H2O2 = 2 a phenolic radical donor + 2 H2O</text>
        <dbReference type="Rhea" id="RHEA:56136"/>
        <dbReference type="ChEBI" id="CHEBI:15377"/>
        <dbReference type="ChEBI" id="CHEBI:16240"/>
        <dbReference type="ChEBI" id="CHEBI:139520"/>
        <dbReference type="ChEBI" id="CHEBI:139521"/>
        <dbReference type="EC" id="1.11.1.7"/>
    </reaction>
</comment>
<comment type="cofactor">
    <cofactor evidence="15 18">
        <name>Ca(2+)</name>
        <dbReference type="ChEBI" id="CHEBI:29108"/>
    </cofactor>
    <text evidence="15 18">Binds 2 calcium ions per subunit.</text>
</comment>
<dbReference type="Gene3D" id="1.10.420.10">
    <property type="entry name" value="Peroxidase, domain 2"/>
    <property type="match status" value="1"/>
</dbReference>
<dbReference type="GO" id="GO:0046872">
    <property type="term" value="F:metal ion binding"/>
    <property type="evidence" value="ECO:0007669"/>
    <property type="project" value="UniProtKB-UniRule"/>
</dbReference>
<dbReference type="GO" id="GO:0005576">
    <property type="term" value="C:extracellular region"/>
    <property type="evidence" value="ECO:0007669"/>
    <property type="project" value="UniProtKB-SubCell"/>
</dbReference>
<evidence type="ECO:0000256" key="13">
    <source>
        <dbReference type="PIRSR" id="PIRSR600823-1"/>
    </source>
</evidence>
<keyword evidence="10 15" id="KW-0408">Iron</keyword>
<dbReference type="PROSITE" id="PS00435">
    <property type="entry name" value="PEROXIDASE_1"/>
    <property type="match status" value="1"/>
</dbReference>
<keyword evidence="9 18" id="KW-0560">Oxidoreductase</keyword>
<comment type="caution">
    <text evidence="20">The sequence shown here is derived from an EMBL/GenBank/DDBJ whole genome shotgun (WGS) entry which is preliminary data.</text>
</comment>
<evidence type="ECO:0000256" key="6">
    <source>
        <dbReference type="ARBA" id="ARBA00022617"/>
    </source>
</evidence>
<keyword evidence="21" id="KW-1185">Reference proteome</keyword>
<evidence type="ECO:0000259" key="19">
    <source>
        <dbReference type="PROSITE" id="PS50873"/>
    </source>
</evidence>
<feature type="site" description="Transition state stabilizer" evidence="16">
    <location>
        <position position="69"/>
    </location>
</feature>
<dbReference type="SUPFAM" id="SSF48113">
    <property type="entry name" value="Heme-dependent peroxidases"/>
    <property type="match status" value="1"/>
</dbReference>
<evidence type="ECO:0000313" key="21">
    <source>
        <dbReference type="Proteomes" id="UP000593575"/>
    </source>
</evidence>
<feature type="binding site" evidence="15">
    <location>
        <position position="255"/>
    </location>
    <ligand>
        <name>Ca(2+)</name>
        <dbReference type="ChEBI" id="CHEBI:29108"/>
        <label>2</label>
    </ligand>
</feature>
<dbReference type="PRINTS" id="PR00461">
    <property type="entry name" value="PLPEROXIDASE"/>
</dbReference>
<dbReference type="GO" id="GO:0020037">
    <property type="term" value="F:heme binding"/>
    <property type="evidence" value="ECO:0007669"/>
    <property type="project" value="UniProtKB-UniRule"/>
</dbReference>
<evidence type="ECO:0000256" key="5">
    <source>
        <dbReference type="ARBA" id="ARBA00022559"/>
    </source>
</evidence>
<gene>
    <name evidence="20" type="ORF">Goarm_007567</name>
</gene>
<keyword evidence="7 15" id="KW-0479">Metal-binding</keyword>
<keyword evidence="5 18" id="KW-0575">Peroxidase</keyword>
<evidence type="ECO:0000256" key="18">
    <source>
        <dbReference type="RuleBase" id="RU362060"/>
    </source>
</evidence>
<evidence type="ECO:0000256" key="1">
    <source>
        <dbReference type="ARBA" id="ARBA00000189"/>
    </source>
</evidence>
<feature type="binding site" evidence="15">
    <location>
        <position position="201"/>
    </location>
    <ligand>
        <name>Ca(2+)</name>
        <dbReference type="ChEBI" id="CHEBI:29108"/>
        <label>2</label>
    </ligand>
</feature>
<dbReference type="GO" id="GO:0006979">
    <property type="term" value="P:response to oxidative stress"/>
    <property type="evidence" value="ECO:0007669"/>
    <property type="project" value="UniProtKB-UniRule"/>
</dbReference>
<evidence type="ECO:0000313" key="20">
    <source>
        <dbReference type="EMBL" id="MBA0835279.1"/>
    </source>
</evidence>
<feature type="domain" description="Plant heme peroxidase family profile" evidence="19">
    <location>
        <begin position="32"/>
        <end position="332"/>
    </location>
</feature>
<comment type="subcellular location">
    <subcellularLocation>
        <location evidence="18">Secreted</location>
    </subcellularLocation>
</comment>
<dbReference type="InterPro" id="IPR033905">
    <property type="entry name" value="Secretory_peroxidase"/>
</dbReference>
<keyword evidence="8 15" id="KW-0106">Calcium</keyword>
<evidence type="ECO:0000256" key="4">
    <source>
        <dbReference type="ARBA" id="ARBA00012313"/>
    </source>
</evidence>
<dbReference type="InterPro" id="IPR019794">
    <property type="entry name" value="Peroxidases_AS"/>
</dbReference>
<dbReference type="InterPro" id="IPR000823">
    <property type="entry name" value="Peroxidase_pln"/>
</dbReference>
<keyword evidence="6 18" id="KW-0349">Heme</keyword>
<keyword evidence="11 17" id="KW-1015">Disulfide bond</keyword>
<feature type="binding site" evidence="14">
    <location>
        <position position="170"/>
    </location>
    <ligand>
        <name>substrate</name>
    </ligand>
</feature>
<evidence type="ECO:0000256" key="16">
    <source>
        <dbReference type="PIRSR" id="PIRSR600823-4"/>
    </source>
</evidence>
<dbReference type="PANTHER" id="PTHR31517:SF84">
    <property type="entry name" value="PEROXIDASE"/>
    <property type="match status" value="1"/>
</dbReference>
<sequence length="333" mass="36191">MIKMRPSKLSLVSVILFVLLFVLLFSQCVLSQLRVGFYKDTCRVVEFIVKEEVVKAIIKDRGLAAALMRMHFHDCFVRGCDASILLNSTPSSTAEKDSFANNPSLRGYEVIDNAKARLEVVCKGVVSCADIIAFAARDSIEMAGGLGYDVPAGRRDGRTSLASEIIGNLPPPTFNVDQLTQMFANKGFTQEEMVTLSGGHTLGRSHCSSFSDRLYNFSGTLKQDASLDPTYAAKLKQQCPQGSTDPNVVVPMTSTPSIADAGYYIDILANRGLFTSDHTLLTSPATANQVAENAKNPIQWKVKFATAMVKMGQLDVLTGSEGEIRANCRVINS</sequence>
<dbReference type="GO" id="GO:0140825">
    <property type="term" value="F:lactoperoxidase activity"/>
    <property type="evidence" value="ECO:0007669"/>
    <property type="project" value="UniProtKB-EC"/>
</dbReference>
<feature type="disulfide bond" evidence="17">
    <location>
        <begin position="42"/>
        <end position="122"/>
    </location>
</feature>
<feature type="binding site" evidence="15">
    <location>
        <position position="95"/>
    </location>
    <ligand>
        <name>Ca(2+)</name>
        <dbReference type="ChEBI" id="CHEBI:29108"/>
        <label>1</label>
    </ligand>
</feature>
<evidence type="ECO:0000256" key="17">
    <source>
        <dbReference type="PIRSR" id="PIRSR600823-5"/>
    </source>
</evidence>
<evidence type="ECO:0000256" key="8">
    <source>
        <dbReference type="ARBA" id="ARBA00022837"/>
    </source>
</evidence>
<feature type="binding site" evidence="15">
    <location>
        <position position="74"/>
    </location>
    <ligand>
        <name>Ca(2+)</name>
        <dbReference type="ChEBI" id="CHEBI:29108"/>
        <label>1</label>
    </ligand>
</feature>